<dbReference type="GO" id="GO:0009851">
    <property type="term" value="P:auxin biosynthetic process"/>
    <property type="evidence" value="ECO:0007669"/>
    <property type="project" value="UniProtKB-KW"/>
</dbReference>
<evidence type="ECO:0000256" key="1">
    <source>
        <dbReference type="ARBA" id="ARBA00004814"/>
    </source>
</evidence>
<dbReference type="EMBL" id="LAXJ01000016">
    <property type="protein sequence ID" value="KRS11853.1"/>
    <property type="molecule type" value="Genomic_DNA"/>
</dbReference>
<evidence type="ECO:0000256" key="2">
    <source>
        <dbReference type="ARBA" id="ARBA00005833"/>
    </source>
</evidence>
<gene>
    <name evidence="8" type="ORF">XM53_14245</name>
</gene>
<protein>
    <recommendedName>
        <fullName evidence="4">Tryptophan 2-monooxygenase</fullName>
        <ecNumber evidence="3">1.13.12.3</ecNumber>
    </recommendedName>
</protein>
<evidence type="ECO:0000256" key="5">
    <source>
        <dbReference type="ARBA" id="ARBA00023070"/>
    </source>
</evidence>
<name>A0A0T5NSE0_9RHOB</name>
<dbReference type="Pfam" id="PF01593">
    <property type="entry name" value="Amino_oxidase"/>
    <property type="match status" value="1"/>
</dbReference>
<dbReference type="Gene3D" id="3.50.50.60">
    <property type="entry name" value="FAD/NAD(P)-binding domain"/>
    <property type="match status" value="1"/>
</dbReference>
<dbReference type="Proteomes" id="UP000051295">
    <property type="component" value="Unassembled WGS sequence"/>
</dbReference>
<evidence type="ECO:0000256" key="3">
    <source>
        <dbReference type="ARBA" id="ARBA00012535"/>
    </source>
</evidence>
<dbReference type="SUPFAM" id="SSF54373">
    <property type="entry name" value="FAD-linked reductases, C-terminal domain"/>
    <property type="match status" value="1"/>
</dbReference>
<organism evidence="8 9">
    <name type="scientific">Roseovarius atlanticus</name>
    <dbReference type="NCBI Taxonomy" id="1641875"/>
    <lineage>
        <taxon>Bacteria</taxon>
        <taxon>Pseudomonadati</taxon>
        <taxon>Pseudomonadota</taxon>
        <taxon>Alphaproteobacteria</taxon>
        <taxon>Rhodobacterales</taxon>
        <taxon>Roseobacteraceae</taxon>
        <taxon>Roseovarius</taxon>
    </lineage>
</organism>
<evidence type="ECO:0000313" key="9">
    <source>
        <dbReference type="Proteomes" id="UP000051295"/>
    </source>
</evidence>
<dbReference type="STRING" id="1641875.XM53_14245"/>
<dbReference type="PATRIC" id="fig|1641875.4.peg.651"/>
<dbReference type="PANTHER" id="PTHR10742">
    <property type="entry name" value="FLAVIN MONOAMINE OXIDASE"/>
    <property type="match status" value="1"/>
</dbReference>
<dbReference type="EC" id="1.13.12.3" evidence="3"/>
<comment type="catalytic activity">
    <reaction evidence="6">
        <text>L-tryptophan + O2 = indole-3-acetamide + CO2 + H2O</text>
        <dbReference type="Rhea" id="RHEA:16165"/>
        <dbReference type="ChEBI" id="CHEBI:15377"/>
        <dbReference type="ChEBI" id="CHEBI:15379"/>
        <dbReference type="ChEBI" id="CHEBI:16031"/>
        <dbReference type="ChEBI" id="CHEBI:16526"/>
        <dbReference type="ChEBI" id="CHEBI:57912"/>
        <dbReference type="EC" id="1.13.12.3"/>
    </reaction>
</comment>
<comment type="similarity">
    <text evidence="2">Belongs to the tryptophan 2-monooxygenase family.</text>
</comment>
<dbReference type="InterPro" id="IPR050281">
    <property type="entry name" value="Flavin_monoamine_oxidase"/>
</dbReference>
<accession>A0A0T5NSE0</accession>
<dbReference type="InterPro" id="IPR036188">
    <property type="entry name" value="FAD/NAD-bd_sf"/>
</dbReference>
<evidence type="ECO:0000259" key="7">
    <source>
        <dbReference type="Pfam" id="PF01593"/>
    </source>
</evidence>
<dbReference type="InterPro" id="IPR002937">
    <property type="entry name" value="Amino_oxidase"/>
</dbReference>
<feature type="domain" description="Amine oxidase" evidence="7">
    <location>
        <begin position="14"/>
        <end position="123"/>
    </location>
</feature>
<proteinExistence type="inferred from homology"/>
<comment type="caution">
    <text evidence="8">The sequence shown here is derived from an EMBL/GenBank/DDBJ whole genome shotgun (WGS) entry which is preliminary data.</text>
</comment>
<dbReference type="AlphaFoldDB" id="A0A0T5NSE0"/>
<evidence type="ECO:0000256" key="4">
    <source>
        <dbReference type="ARBA" id="ARBA00017871"/>
    </source>
</evidence>
<dbReference type="OrthoDB" id="9790035at2"/>
<evidence type="ECO:0000256" key="6">
    <source>
        <dbReference type="ARBA" id="ARBA00047321"/>
    </source>
</evidence>
<evidence type="ECO:0000313" key="8">
    <source>
        <dbReference type="EMBL" id="KRS11853.1"/>
    </source>
</evidence>
<dbReference type="GO" id="GO:0050361">
    <property type="term" value="F:tryptophan 2-monooxygenase activity"/>
    <property type="evidence" value="ECO:0007669"/>
    <property type="project" value="UniProtKB-EC"/>
</dbReference>
<dbReference type="Gene3D" id="3.90.660.10">
    <property type="match status" value="1"/>
</dbReference>
<dbReference type="PANTHER" id="PTHR10742:SF410">
    <property type="entry name" value="LYSINE-SPECIFIC HISTONE DEMETHYLASE 2"/>
    <property type="match status" value="1"/>
</dbReference>
<reference evidence="8 9" key="1">
    <citation type="submission" date="2015-04" db="EMBL/GenBank/DDBJ databases">
        <title>The draft genome sequence of Roseovarius sp.R12b.</title>
        <authorList>
            <person name="Li G."/>
            <person name="Lai Q."/>
            <person name="Shao Z."/>
            <person name="Yan P."/>
        </authorList>
    </citation>
    <scope>NUCLEOTIDE SEQUENCE [LARGE SCALE GENOMIC DNA]</scope>
    <source>
        <strain evidence="8 9">R12B</strain>
    </source>
</reference>
<keyword evidence="5" id="KW-0073">Auxin biosynthesis</keyword>
<comment type="pathway">
    <text evidence="1">Plant hormone metabolism; auxin biosynthesis.</text>
</comment>
<sequence length="128" mass="13577">MFFLTWPFGFDHSVGFLGGAFGWDLARAGEDAMIDFALEKFVEMAGSDARKHFVGGMASGWADDPNTLGAYAAARPGRYAARDLLARPIADKLFFAGEAVAGPYAVLCSGTYYSGQAQAEAVIRALGP</sequence>
<dbReference type="RefSeq" id="WP_057794445.1">
    <property type="nucleotide sequence ID" value="NZ_LAXJ01000016.1"/>
</dbReference>
<keyword evidence="9" id="KW-1185">Reference proteome</keyword>